<dbReference type="InterPro" id="IPR053143">
    <property type="entry name" value="Arylsulfate_ST"/>
</dbReference>
<keyword evidence="3" id="KW-1185">Reference proteome</keyword>
<evidence type="ECO:0000313" key="2">
    <source>
        <dbReference type="EMBL" id="SEO83654.1"/>
    </source>
</evidence>
<feature type="transmembrane region" description="Helical" evidence="1">
    <location>
        <begin position="27"/>
        <end position="53"/>
    </location>
</feature>
<proteinExistence type="predicted"/>
<dbReference type="InterPro" id="IPR011042">
    <property type="entry name" value="6-blade_b-propeller_TolB-like"/>
</dbReference>
<keyword evidence="1" id="KW-0812">Transmembrane</keyword>
<gene>
    <name evidence="2" type="ORF">SAMN04487948_105399</name>
</gene>
<dbReference type="PANTHER" id="PTHR35340:SF5">
    <property type="entry name" value="ASST-DOMAIN-CONTAINING PROTEIN"/>
    <property type="match status" value="1"/>
</dbReference>
<accession>A0A1H8SZ72</accession>
<sequence>MARTRVGQTVERATTVRRVFGRWPLHWQFVALTLLGNVVVVSLGLGVAAARAVVSDDPVSVTVAVLGWGAVLWVVSRPTGEPTPYDEWTVSRDDAPTVRLSVLVVVVLLVLPAATSALTAGSGQSVSESVPPSENITFYTVQGNEQGSATAGVFAIDTESKALVWKHTSYYTKYFDVDPIGEETILFTVKANASRFEDGYSWKAVVMNWRTGEVVESFLVPPDTHDVDYLGDGRYVVANKLQQRLQSSWRAVLRERGWAGQNRSVVGHQLYIYDVDADRIVWSYYFDEHFPLTAGDEIDNDYTHLNDVDSVRNGSAFLVSPREFDRVLLINRSTKDVVWTLGREDDYDVLHEQHNPVLLSEDPPTVLVADSENDRIVEYSKRADGWLKTWEYHGELAWPRDADRLPNGNTLVADSGGGRLVEVTPDGDVVWEHDVGFSVYDVERLRYGDEPTGPPMHALTDAGTAGERASAAGLGSQLSDRWREYYQLARWVMPQWVTTLDFLLLHVSVVVVLGWLRFEWRVRRA</sequence>
<organism evidence="2 3">
    <name type="scientific">Halogranum amylolyticum</name>
    <dbReference type="NCBI Taxonomy" id="660520"/>
    <lineage>
        <taxon>Archaea</taxon>
        <taxon>Methanobacteriati</taxon>
        <taxon>Methanobacteriota</taxon>
        <taxon>Stenosarchaea group</taxon>
        <taxon>Halobacteria</taxon>
        <taxon>Halobacteriales</taxon>
        <taxon>Haloferacaceae</taxon>
    </lineage>
</organism>
<feature type="transmembrane region" description="Helical" evidence="1">
    <location>
        <begin position="97"/>
        <end position="118"/>
    </location>
</feature>
<dbReference type="PANTHER" id="PTHR35340">
    <property type="entry name" value="PQQ ENZYME REPEAT PROTEIN-RELATED"/>
    <property type="match status" value="1"/>
</dbReference>
<keyword evidence="2" id="KW-0808">Transferase</keyword>
<dbReference type="AlphaFoldDB" id="A0A1H8SZ72"/>
<protein>
    <submittedName>
        <fullName evidence="2">Arylsulfotransferase (ASST)</fullName>
    </submittedName>
</protein>
<evidence type="ECO:0000256" key="1">
    <source>
        <dbReference type="SAM" id="Phobius"/>
    </source>
</evidence>
<dbReference type="RefSeq" id="WP_211609124.1">
    <property type="nucleotide sequence ID" value="NZ_FODV01000005.1"/>
</dbReference>
<dbReference type="GO" id="GO:0016740">
    <property type="term" value="F:transferase activity"/>
    <property type="evidence" value="ECO:0007669"/>
    <property type="project" value="UniProtKB-KW"/>
</dbReference>
<keyword evidence="1" id="KW-1133">Transmembrane helix</keyword>
<feature type="transmembrane region" description="Helical" evidence="1">
    <location>
        <begin position="59"/>
        <end position="76"/>
    </location>
</feature>
<keyword evidence="1" id="KW-0472">Membrane</keyword>
<dbReference type="OrthoDB" id="306371at2157"/>
<evidence type="ECO:0000313" key="3">
    <source>
        <dbReference type="Proteomes" id="UP000199126"/>
    </source>
</evidence>
<name>A0A1H8SZ72_9EURY</name>
<dbReference type="EMBL" id="FODV01000005">
    <property type="protein sequence ID" value="SEO83654.1"/>
    <property type="molecule type" value="Genomic_DNA"/>
</dbReference>
<dbReference type="Proteomes" id="UP000199126">
    <property type="component" value="Unassembled WGS sequence"/>
</dbReference>
<feature type="transmembrane region" description="Helical" evidence="1">
    <location>
        <begin position="496"/>
        <end position="516"/>
    </location>
</feature>
<reference evidence="3" key="1">
    <citation type="submission" date="2016-10" db="EMBL/GenBank/DDBJ databases">
        <authorList>
            <person name="Varghese N."/>
            <person name="Submissions S."/>
        </authorList>
    </citation>
    <scope>NUCLEOTIDE SEQUENCE [LARGE SCALE GENOMIC DNA]</scope>
    <source>
        <strain evidence="3">CGMCC 1.10121</strain>
    </source>
</reference>
<dbReference type="Gene3D" id="2.120.10.30">
    <property type="entry name" value="TolB, C-terminal domain"/>
    <property type="match status" value="1"/>
</dbReference>
<dbReference type="SUPFAM" id="SSF63829">
    <property type="entry name" value="Calcium-dependent phosphotriesterase"/>
    <property type="match status" value="1"/>
</dbReference>